<gene>
    <name evidence="2" type="ORF">MAR_001496</name>
</gene>
<proteinExistence type="predicted"/>
<feature type="region of interest" description="Disordered" evidence="1">
    <location>
        <begin position="85"/>
        <end position="114"/>
    </location>
</feature>
<feature type="region of interest" description="Disordered" evidence="1">
    <location>
        <begin position="1"/>
        <end position="21"/>
    </location>
</feature>
<evidence type="ECO:0000313" key="3">
    <source>
        <dbReference type="Proteomes" id="UP001164746"/>
    </source>
</evidence>
<name>A0ABY7FG13_MYAAR</name>
<reference evidence="2" key="1">
    <citation type="submission" date="2022-11" db="EMBL/GenBank/DDBJ databases">
        <title>Centuries of genome instability and evolution in soft-shell clam transmissible cancer (bioRxiv).</title>
        <authorList>
            <person name="Hart S.F.M."/>
            <person name="Yonemitsu M.A."/>
            <person name="Giersch R.M."/>
            <person name="Beal B.F."/>
            <person name="Arriagada G."/>
            <person name="Davis B.W."/>
            <person name="Ostrander E.A."/>
            <person name="Goff S.P."/>
            <person name="Metzger M.J."/>
        </authorList>
    </citation>
    <scope>NUCLEOTIDE SEQUENCE</scope>
    <source>
        <strain evidence="2">MELC-2E11</strain>
        <tissue evidence="2">Siphon/mantle</tissue>
    </source>
</reference>
<sequence>MTASKYGNLLSHPEIHHSRRGPQLPAYKRQTATCLSSPAVELTELPARAKGEMEDVFGGRTYTRGGRNRKPLLPIENKNAVLTGKQDTGKKNVPNKKLQPKRKPKITAATKQKRQKAEIVQINMEEPTLPINDDKSRAVAGEATIVEDKGHNTSNVEDSRGNNSSIEVRRGAEVISDTVETGNDVYTSGTSYTKYTTGSQLTGLTTATGSQLTGMTTATGFTTGSQLTGMSTATGFTTGSQLTGMSTATGFTSGSQITGMSTATGFTTGSQITGMSTATGFTSGSQITGMSTATGFTTGSQITGQTTDLQLRSCHGPVAKATLIRKTPHSCLPQGLWKLRISYQPYLPLRGHQKSYNATAEVVDKIQDVANEKPVHTSTPNKGATSRDKQDYFNQFDLSSVKLDYEEDDLLHFNTSGHSVNSEEIVPLSRTYIDEQEAFDEVQFDKITLLAEKLTNLSTKSKGNSKQAHISTNEILGIPISSQSVNITTKVNPKLTQKQRKPERKVSTRAVAIVKPQAKKTKHQLQREYAHYIRPKSIGVQRKRDNLVL</sequence>
<dbReference type="Proteomes" id="UP001164746">
    <property type="component" value="Chromosome 11"/>
</dbReference>
<dbReference type="EMBL" id="CP111022">
    <property type="protein sequence ID" value="WAR19658.1"/>
    <property type="molecule type" value="Genomic_DNA"/>
</dbReference>
<protein>
    <submittedName>
        <fullName evidence="2">Uncharacterized protein</fullName>
    </submittedName>
</protein>
<accession>A0ABY7FG13</accession>
<keyword evidence="3" id="KW-1185">Reference proteome</keyword>
<organism evidence="2 3">
    <name type="scientific">Mya arenaria</name>
    <name type="common">Soft-shell clam</name>
    <dbReference type="NCBI Taxonomy" id="6604"/>
    <lineage>
        <taxon>Eukaryota</taxon>
        <taxon>Metazoa</taxon>
        <taxon>Spiralia</taxon>
        <taxon>Lophotrochozoa</taxon>
        <taxon>Mollusca</taxon>
        <taxon>Bivalvia</taxon>
        <taxon>Autobranchia</taxon>
        <taxon>Heteroconchia</taxon>
        <taxon>Euheterodonta</taxon>
        <taxon>Imparidentia</taxon>
        <taxon>Neoheterodontei</taxon>
        <taxon>Myida</taxon>
        <taxon>Myoidea</taxon>
        <taxon>Myidae</taxon>
        <taxon>Mya</taxon>
    </lineage>
</organism>
<evidence type="ECO:0000256" key="1">
    <source>
        <dbReference type="SAM" id="MobiDB-lite"/>
    </source>
</evidence>
<evidence type="ECO:0000313" key="2">
    <source>
        <dbReference type="EMBL" id="WAR19658.1"/>
    </source>
</evidence>